<dbReference type="EMBL" id="LAZR01051644">
    <property type="protein sequence ID" value="KKK84717.1"/>
    <property type="molecule type" value="Genomic_DNA"/>
</dbReference>
<accession>A0A0F8YTE1</accession>
<dbReference type="AlphaFoldDB" id="A0A0F8YTE1"/>
<sequence length="59" mass="6843">MKKKKAKMGRPALKVKDRRTKIATLRLKPSERKELEKDAKAKGLSLSSYLLECWQKAKE</sequence>
<reference evidence="1" key="1">
    <citation type="journal article" date="2015" name="Nature">
        <title>Complex archaea that bridge the gap between prokaryotes and eukaryotes.</title>
        <authorList>
            <person name="Spang A."/>
            <person name="Saw J.H."/>
            <person name="Jorgensen S.L."/>
            <person name="Zaremba-Niedzwiedzka K."/>
            <person name="Martijn J."/>
            <person name="Lind A.E."/>
            <person name="van Eijk R."/>
            <person name="Schleper C."/>
            <person name="Guy L."/>
            <person name="Ettema T.J."/>
        </authorList>
    </citation>
    <scope>NUCLEOTIDE SEQUENCE</scope>
</reference>
<dbReference type="InterPro" id="IPR053842">
    <property type="entry name" value="NikA-like"/>
</dbReference>
<name>A0A0F8YTE1_9ZZZZ</name>
<gene>
    <name evidence="1" type="ORF">LCGC14_2780510</name>
</gene>
<evidence type="ECO:0000313" key="1">
    <source>
        <dbReference type="EMBL" id="KKK84717.1"/>
    </source>
</evidence>
<organism evidence="1">
    <name type="scientific">marine sediment metagenome</name>
    <dbReference type="NCBI Taxonomy" id="412755"/>
    <lineage>
        <taxon>unclassified sequences</taxon>
        <taxon>metagenomes</taxon>
        <taxon>ecological metagenomes</taxon>
    </lineage>
</organism>
<dbReference type="Pfam" id="PF21983">
    <property type="entry name" value="NikA-like"/>
    <property type="match status" value="1"/>
</dbReference>
<comment type="caution">
    <text evidence="1">The sequence shown here is derived from an EMBL/GenBank/DDBJ whole genome shotgun (WGS) entry which is preliminary data.</text>
</comment>
<protein>
    <recommendedName>
        <fullName evidence="2">Ribbon-helix-helix protein CopG domain-containing protein</fullName>
    </recommendedName>
</protein>
<evidence type="ECO:0008006" key="2">
    <source>
        <dbReference type="Google" id="ProtNLM"/>
    </source>
</evidence>
<proteinExistence type="predicted"/>